<reference evidence="2" key="1">
    <citation type="submission" date="2020-09" db="EMBL/GenBank/DDBJ databases">
        <title>The genome sequence of strain Labrenzia suaedae 4C16A.</title>
        <authorList>
            <person name="Liu Y."/>
        </authorList>
    </citation>
    <scope>NUCLEOTIDE SEQUENCE [LARGE SCALE GENOMIC DNA]</scope>
    <source>
        <strain evidence="2">4C16A</strain>
    </source>
</reference>
<dbReference type="EMBL" id="JACYXI010000001">
    <property type="protein sequence ID" value="MBD8890183.1"/>
    <property type="molecule type" value="Genomic_DNA"/>
</dbReference>
<evidence type="ECO:0000313" key="1">
    <source>
        <dbReference type="EMBL" id="MBD8890183.1"/>
    </source>
</evidence>
<organism evidence="1 2">
    <name type="scientific">Roseibium litorale</name>
    <dbReference type="NCBI Taxonomy" id="2803841"/>
    <lineage>
        <taxon>Bacteria</taxon>
        <taxon>Pseudomonadati</taxon>
        <taxon>Pseudomonadota</taxon>
        <taxon>Alphaproteobacteria</taxon>
        <taxon>Hyphomicrobiales</taxon>
        <taxon>Stappiaceae</taxon>
        <taxon>Roseibium</taxon>
    </lineage>
</organism>
<accession>A0ABR9CH48</accession>
<proteinExistence type="predicted"/>
<name>A0ABR9CH48_9HYPH</name>
<comment type="caution">
    <text evidence="1">The sequence shown here is derived from an EMBL/GenBank/DDBJ whole genome shotgun (WGS) entry which is preliminary data.</text>
</comment>
<dbReference type="RefSeq" id="WP_192145696.1">
    <property type="nucleotide sequence ID" value="NZ_JACYXI010000001.1"/>
</dbReference>
<reference evidence="1 2" key="2">
    <citation type="journal article" date="2021" name="Int. J. Syst. Evol. Microbiol.">
        <title>Roseibium litorale sp. nov., isolated from a tidal flat sediment and proposal for the reclassification of Labrenzia polysiphoniae as Roseibium polysiphoniae comb. nov.</title>
        <authorList>
            <person name="Liu Y."/>
            <person name="Pei T."/>
            <person name="Du J."/>
            <person name="Chao M."/>
            <person name="Deng M.R."/>
            <person name="Zhu H."/>
        </authorList>
    </citation>
    <scope>NUCLEOTIDE SEQUENCE [LARGE SCALE GENOMIC DNA]</scope>
    <source>
        <strain evidence="1 2">4C16A</strain>
    </source>
</reference>
<gene>
    <name evidence="1" type="ORF">IG616_01365</name>
</gene>
<evidence type="ECO:0000313" key="2">
    <source>
        <dbReference type="Proteomes" id="UP000632063"/>
    </source>
</evidence>
<dbReference type="Proteomes" id="UP000632063">
    <property type="component" value="Unassembled WGS sequence"/>
</dbReference>
<keyword evidence="2" id="KW-1185">Reference proteome</keyword>
<protein>
    <submittedName>
        <fullName evidence="1">Uncharacterized protein</fullName>
    </submittedName>
</protein>
<sequence length="105" mass="11480">MVALQLNNADRKASAPVAVGQYVLTKVSKGGVRYFFRGETDPVELADRGTVQVAQTSLFFGDARVYEDIGLAEADAAYLNLFLVSEAKWQVKPANRLKMQWGLAG</sequence>